<comment type="caution">
    <text evidence="1">The sequence shown here is derived from an EMBL/GenBank/DDBJ whole genome shotgun (WGS) entry which is preliminary data.</text>
</comment>
<reference evidence="2" key="1">
    <citation type="journal article" date="2019" name="Int. J. Syst. Evol. Microbiol.">
        <title>The Global Catalogue of Microorganisms (GCM) 10K type strain sequencing project: providing services to taxonomists for standard genome sequencing and annotation.</title>
        <authorList>
            <consortium name="The Broad Institute Genomics Platform"/>
            <consortium name="The Broad Institute Genome Sequencing Center for Infectious Disease"/>
            <person name="Wu L."/>
            <person name="Ma J."/>
        </authorList>
    </citation>
    <scope>NUCLEOTIDE SEQUENCE [LARGE SCALE GENOMIC DNA]</scope>
    <source>
        <strain evidence="2">JCM 4733</strain>
    </source>
</reference>
<dbReference type="Proteomes" id="UP000653644">
    <property type="component" value="Unassembled WGS sequence"/>
</dbReference>
<keyword evidence="2" id="KW-1185">Reference proteome</keyword>
<evidence type="ECO:0008006" key="3">
    <source>
        <dbReference type="Google" id="ProtNLM"/>
    </source>
</evidence>
<evidence type="ECO:0000313" key="1">
    <source>
        <dbReference type="EMBL" id="GHA59687.1"/>
    </source>
</evidence>
<proteinExistence type="predicted"/>
<protein>
    <recommendedName>
        <fullName evidence="3">ATP-grasp domain-containing protein</fullName>
    </recommendedName>
</protein>
<evidence type="ECO:0000313" key="2">
    <source>
        <dbReference type="Proteomes" id="UP000653644"/>
    </source>
</evidence>
<dbReference type="EMBL" id="BMVN01000042">
    <property type="protein sequence ID" value="GHA59687.1"/>
    <property type="molecule type" value="Genomic_DNA"/>
</dbReference>
<name>A0ABQ3D605_9ACTN</name>
<organism evidence="1 2">
    <name type="scientific">Streptomyces canarius</name>
    <dbReference type="NCBI Taxonomy" id="285453"/>
    <lineage>
        <taxon>Bacteria</taxon>
        <taxon>Bacillati</taxon>
        <taxon>Actinomycetota</taxon>
        <taxon>Actinomycetes</taxon>
        <taxon>Kitasatosporales</taxon>
        <taxon>Streptomycetaceae</taxon>
        <taxon>Streptomyces</taxon>
    </lineage>
</organism>
<dbReference type="SUPFAM" id="SSF56059">
    <property type="entry name" value="Glutathione synthetase ATP-binding domain-like"/>
    <property type="match status" value="1"/>
</dbReference>
<gene>
    <name evidence="1" type="ORF">GCM10010345_74870</name>
</gene>
<accession>A0ABQ3D605</accession>
<sequence>MDDTLSTPTRTAELSQTRSLYYRRPSGFSYPHLDEQDARFAVTQARYGLGGLLASLPGCLYANHPWRIGDAEFEPAGLTAAAAVGFQVPPTLITTEPDAARVFIKRYGPIIYKPLATPDYFVDGVSSTVRVAEVALDDIDATVAGTAHLFQQMVDKTADVRVTVIGDQVFAVRIDSALLNWRTD</sequence>